<evidence type="ECO:0000256" key="1">
    <source>
        <dbReference type="ARBA" id="ARBA00022670"/>
    </source>
</evidence>
<feature type="compositionally biased region" description="Polar residues" evidence="3">
    <location>
        <begin position="1"/>
        <end position="12"/>
    </location>
</feature>
<dbReference type="AlphaFoldDB" id="A0AA39SEA5"/>
<evidence type="ECO:0000313" key="5">
    <source>
        <dbReference type="EMBL" id="KAK0589658.1"/>
    </source>
</evidence>
<accession>A0AA39SEA5</accession>
<gene>
    <name evidence="5" type="ORF">LWI29_016911</name>
</gene>
<dbReference type="InterPro" id="IPR036875">
    <property type="entry name" value="Znf_CCHC_sf"/>
</dbReference>
<reference evidence="5" key="1">
    <citation type="journal article" date="2022" name="Plant J.">
        <title>Strategies of tolerance reflected in two North American maple genomes.</title>
        <authorList>
            <person name="McEvoy S.L."/>
            <person name="Sezen U.U."/>
            <person name="Trouern-Trend A."/>
            <person name="McMahon S.M."/>
            <person name="Schaberg P.G."/>
            <person name="Yang J."/>
            <person name="Wegrzyn J.L."/>
            <person name="Swenson N.G."/>
        </authorList>
    </citation>
    <scope>NUCLEOTIDE SEQUENCE</scope>
    <source>
        <strain evidence="5">NS2018</strain>
    </source>
</reference>
<name>A0AA39SEA5_ACESA</name>
<dbReference type="InterPro" id="IPR025724">
    <property type="entry name" value="GAG-pre-integrase_dom"/>
</dbReference>
<evidence type="ECO:0000313" key="6">
    <source>
        <dbReference type="Proteomes" id="UP001168877"/>
    </source>
</evidence>
<dbReference type="InterPro" id="IPR054722">
    <property type="entry name" value="PolX-like_BBD"/>
</dbReference>
<dbReference type="InterPro" id="IPR012337">
    <property type="entry name" value="RNaseH-like_sf"/>
</dbReference>
<dbReference type="EMBL" id="JAUESC010000381">
    <property type="protein sequence ID" value="KAK0589658.1"/>
    <property type="molecule type" value="Genomic_DNA"/>
</dbReference>
<dbReference type="SUPFAM" id="SSF57756">
    <property type="entry name" value="Retrovirus zinc finger-like domains"/>
    <property type="match status" value="1"/>
</dbReference>
<reference evidence="5" key="2">
    <citation type="submission" date="2023-06" db="EMBL/GenBank/DDBJ databases">
        <authorList>
            <person name="Swenson N.G."/>
            <person name="Wegrzyn J.L."/>
            <person name="Mcevoy S.L."/>
        </authorList>
    </citation>
    <scope>NUCLEOTIDE SEQUENCE</scope>
    <source>
        <strain evidence="5">NS2018</strain>
        <tissue evidence="5">Leaf</tissue>
    </source>
</reference>
<dbReference type="SMART" id="SM00343">
    <property type="entry name" value="ZnF_C2HC"/>
    <property type="match status" value="1"/>
</dbReference>
<dbReference type="GO" id="GO:0006508">
    <property type="term" value="P:proteolysis"/>
    <property type="evidence" value="ECO:0007669"/>
    <property type="project" value="UniProtKB-KW"/>
</dbReference>
<dbReference type="Gene3D" id="3.30.420.10">
    <property type="entry name" value="Ribonuclease H-like superfamily/Ribonuclease H"/>
    <property type="match status" value="1"/>
</dbReference>
<dbReference type="GO" id="GO:0003676">
    <property type="term" value="F:nucleic acid binding"/>
    <property type="evidence" value="ECO:0007669"/>
    <property type="project" value="InterPro"/>
</dbReference>
<dbReference type="Pfam" id="PF22936">
    <property type="entry name" value="Pol_BBD"/>
    <property type="match status" value="1"/>
</dbReference>
<dbReference type="PANTHER" id="PTHR42648">
    <property type="entry name" value="TRANSPOSASE, PUTATIVE-RELATED"/>
    <property type="match status" value="1"/>
</dbReference>
<keyword evidence="1" id="KW-0378">Hydrolase</keyword>
<evidence type="ECO:0000259" key="4">
    <source>
        <dbReference type="PROSITE" id="PS50158"/>
    </source>
</evidence>
<dbReference type="GO" id="GO:0008233">
    <property type="term" value="F:peptidase activity"/>
    <property type="evidence" value="ECO:0007669"/>
    <property type="project" value="UniProtKB-KW"/>
</dbReference>
<proteinExistence type="predicted"/>
<keyword evidence="1" id="KW-0645">Protease</keyword>
<feature type="region of interest" description="Disordered" evidence="3">
    <location>
        <begin position="64"/>
        <end position="86"/>
    </location>
</feature>
<feature type="domain" description="CCHC-type" evidence="4">
    <location>
        <begin position="47"/>
        <end position="62"/>
    </location>
</feature>
<keyword evidence="2" id="KW-0863">Zinc-finger</keyword>
<keyword evidence="2" id="KW-0862">Zinc</keyword>
<sequence length="357" mass="40269">MRRKTQAGSASHSEVLITERRGRSKSRGPKNRSKHRSKSNKSANIECYHCGKKGHIKRYCRQLKNENRNDKGKEKKNEDDNSDDRVATTSHEDFLLVYDDDSINFACQDTSWVIDSGASIHATSRRDFFTSYTHGDFGNVKMGNDGLAKVVGIGDVCLEMTNGTRLVLKNVKHIPDIRVNIISTGKLDDEGYCNTFNNGQWKLTRGAMILARGKKCSTLYLLQAKLSKSSINAVEDENKVELWHKRLGHISEKGLTVLTKKNLLSDVKSTQLKKCAHCLAGKQNRVSFHSSPPSRKSGILDLVHSDVCGPMKMRTLGGSLYFVTFIDDHSRKTWVYTLKTKDQVLDVFKQFQALVER</sequence>
<feature type="region of interest" description="Disordered" evidence="3">
    <location>
        <begin position="1"/>
        <end position="44"/>
    </location>
</feature>
<evidence type="ECO:0000256" key="2">
    <source>
        <dbReference type="PROSITE-ProRule" id="PRU00047"/>
    </source>
</evidence>
<dbReference type="Gene3D" id="4.10.60.10">
    <property type="entry name" value="Zinc finger, CCHC-type"/>
    <property type="match status" value="1"/>
</dbReference>
<dbReference type="SUPFAM" id="SSF53098">
    <property type="entry name" value="Ribonuclease H-like"/>
    <property type="match status" value="1"/>
</dbReference>
<keyword evidence="6" id="KW-1185">Reference proteome</keyword>
<keyword evidence="2" id="KW-0479">Metal-binding</keyword>
<dbReference type="GO" id="GO:0008270">
    <property type="term" value="F:zinc ion binding"/>
    <property type="evidence" value="ECO:0007669"/>
    <property type="project" value="UniProtKB-KW"/>
</dbReference>
<protein>
    <recommendedName>
        <fullName evidence="4">CCHC-type domain-containing protein</fullName>
    </recommendedName>
</protein>
<dbReference type="InterPro" id="IPR001878">
    <property type="entry name" value="Znf_CCHC"/>
</dbReference>
<dbReference type="PROSITE" id="PS50158">
    <property type="entry name" value="ZF_CCHC"/>
    <property type="match status" value="1"/>
</dbReference>
<dbReference type="InterPro" id="IPR039537">
    <property type="entry name" value="Retrotran_Ty1/copia-like"/>
</dbReference>
<dbReference type="Proteomes" id="UP001168877">
    <property type="component" value="Unassembled WGS sequence"/>
</dbReference>
<dbReference type="Pfam" id="PF13976">
    <property type="entry name" value="gag_pre-integrs"/>
    <property type="match status" value="1"/>
</dbReference>
<evidence type="ECO:0000256" key="3">
    <source>
        <dbReference type="SAM" id="MobiDB-lite"/>
    </source>
</evidence>
<dbReference type="PANTHER" id="PTHR42648:SF28">
    <property type="entry name" value="TRANSPOSON-ENCODED PROTEIN WITH RIBONUCLEASE H-LIKE AND RETROVIRUS ZINC FINGER-LIKE DOMAINS"/>
    <property type="match status" value="1"/>
</dbReference>
<organism evidence="5 6">
    <name type="scientific">Acer saccharum</name>
    <name type="common">Sugar maple</name>
    <dbReference type="NCBI Taxonomy" id="4024"/>
    <lineage>
        <taxon>Eukaryota</taxon>
        <taxon>Viridiplantae</taxon>
        <taxon>Streptophyta</taxon>
        <taxon>Embryophyta</taxon>
        <taxon>Tracheophyta</taxon>
        <taxon>Spermatophyta</taxon>
        <taxon>Magnoliopsida</taxon>
        <taxon>eudicotyledons</taxon>
        <taxon>Gunneridae</taxon>
        <taxon>Pentapetalae</taxon>
        <taxon>rosids</taxon>
        <taxon>malvids</taxon>
        <taxon>Sapindales</taxon>
        <taxon>Sapindaceae</taxon>
        <taxon>Hippocastanoideae</taxon>
        <taxon>Acereae</taxon>
        <taxon>Acer</taxon>
    </lineage>
</organism>
<comment type="caution">
    <text evidence="5">The sequence shown here is derived from an EMBL/GenBank/DDBJ whole genome shotgun (WGS) entry which is preliminary data.</text>
</comment>
<dbReference type="InterPro" id="IPR036397">
    <property type="entry name" value="RNaseH_sf"/>
</dbReference>
<feature type="compositionally biased region" description="Basic residues" evidence="3">
    <location>
        <begin position="22"/>
        <end position="39"/>
    </location>
</feature>